<dbReference type="SMART" id="SM00062">
    <property type="entry name" value="PBPb"/>
    <property type="match status" value="1"/>
</dbReference>
<dbReference type="InterPro" id="IPR006311">
    <property type="entry name" value="TAT_signal"/>
</dbReference>
<dbReference type="EMBL" id="BMMS01000014">
    <property type="protein sequence ID" value="GGO90180.1"/>
    <property type="molecule type" value="Genomic_DNA"/>
</dbReference>
<dbReference type="PROSITE" id="PS01039">
    <property type="entry name" value="SBP_BACTERIAL_3"/>
    <property type="match status" value="1"/>
</dbReference>
<dbReference type="CDD" id="cd13690">
    <property type="entry name" value="PBP2_GluB"/>
    <property type="match status" value="1"/>
</dbReference>
<feature type="signal peptide" evidence="6">
    <location>
        <begin position="1"/>
        <end position="23"/>
    </location>
</feature>
<evidence type="ECO:0000256" key="5">
    <source>
        <dbReference type="SAM" id="MobiDB-lite"/>
    </source>
</evidence>
<dbReference type="InterPro" id="IPR001638">
    <property type="entry name" value="Solute-binding_3/MltF_N"/>
</dbReference>
<keyword evidence="3 6" id="KW-0732">Signal</keyword>
<dbReference type="PANTHER" id="PTHR30085">
    <property type="entry name" value="AMINO ACID ABC TRANSPORTER PERMEASE"/>
    <property type="match status" value="1"/>
</dbReference>
<dbReference type="PROSITE" id="PS51257">
    <property type="entry name" value="PROKAR_LIPOPROTEIN"/>
    <property type="match status" value="1"/>
</dbReference>
<evidence type="ECO:0000256" key="6">
    <source>
        <dbReference type="SAM" id="SignalP"/>
    </source>
</evidence>
<dbReference type="RefSeq" id="WP_189132629.1">
    <property type="nucleotide sequence ID" value="NZ_BMMS01000014.1"/>
</dbReference>
<evidence type="ECO:0000256" key="3">
    <source>
        <dbReference type="ARBA" id="ARBA00022729"/>
    </source>
</evidence>
<evidence type="ECO:0000313" key="8">
    <source>
        <dbReference type="EMBL" id="GGO90180.1"/>
    </source>
</evidence>
<feature type="chain" id="PRO_5037942564" evidence="6">
    <location>
        <begin position="24"/>
        <end position="302"/>
    </location>
</feature>
<keyword evidence="2" id="KW-0813">Transport</keyword>
<dbReference type="GO" id="GO:0030288">
    <property type="term" value="C:outer membrane-bounded periplasmic space"/>
    <property type="evidence" value="ECO:0007669"/>
    <property type="project" value="TreeGrafter"/>
</dbReference>
<evidence type="ECO:0000256" key="4">
    <source>
        <dbReference type="RuleBase" id="RU003744"/>
    </source>
</evidence>
<dbReference type="GO" id="GO:0006865">
    <property type="term" value="P:amino acid transport"/>
    <property type="evidence" value="ECO:0007669"/>
    <property type="project" value="TreeGrafter"/>
</dbReference>
<proteinExistence type="inferred from homology"/>
<evidence type="ECO:0000259" key="7">
    <source>
        <dbReference type="SMART" id="SM00062"/>
    </source>
</evidence>
<dbReference type="AlphaFoldDB" id="A0A918DZI1"/>
<comment type="caution">
    <text evidence="8">The sequence shown here is derived from an EMBL/GenBank/DDBJ whole genome shotgun (WGS) entry which is preliminary data.</text>
</comment>
<organism evidence="8 9">
    <name type="scientific">Wenjunlia tyrosinilytica</name>
    <dbReference type="NCBI Taxonomy" id="1544741"/>
    <lineage>
        <taxon>Bacteria</taxon>
        <taxon>Bacillati</taxon>
        <taxon>Actinomycetota</taxon>
        <taxon>Actinomycetes</taxon>
        <taxon>Kitasatosporales</taxon>
        <taxon>Streptomycetaceae</taxon>
        <taxon>Wenjunlia</taxon>
    </lineage>
</organism>
<accession>A0A918DZI1</accession>
<gene>
    <name evidence="8" type="ORF">GCM10012280_35110</name>
</gene>
<sequence length="302" mass="31974">MNHRRTVLVACAAAATILTGACGQDSAPKESVSAQPSDTPEPPTYKVKASVKTAGSPVLQRIKGGTITIGTKADQPGLSYVDPATGKRSGFDIEIARMIAADLGFDNDHIRWKSVPTGDRETEIANGGVDLYVGTYTINDARKKVVAFAGPYYIAGQDLLVRRNSDINGPQSLRGRRVCSAVGSTSLERVKTEYGVTDADGRQGYQVCVKDLLAGKVDAVTTDDAILTGYLAEAPGKMRLVGIPFTEEPYGVGLMKGDHVLRAAVNAALEAHEINGDWQQAYDATLGLSGVPAPEVPPIDHH</sequence>
<reference evidence="8" key="1">
    <citation type="journal article" date="2014" name="Int. J. Syst. Evol. Microbiol.">
        <title>Complete genome sequence of Corynebacterium casei LMG S-19264T (=DSM 44701T), isolated from a smear-ripened cheese.</title>
        <authorList>
            <consortium name="US DOE Joint Genome Institute (JGI-PGF)"/>
            <person name="Walter F."/>
            <person name="Albersmeier A."/>
            <person name="Kalinowski J."/>
            <person name="Ruckert C."/>
        </authorList>
    </citation>
    <scope>NUCLEOTIDE SEQUENCE</scope>
    <source>
        <strain evidence="8">CGMCC 4.7201</strain>
    </source>
</reference>
<evidence type="ECO:0000256" key="1">
    <source>
        <dbReference type="ARBA" id="ARBA00010333"/>
    </source>
</evidence>
<keyword evidence="9" id="KW-1185">Reference proteome</keyword>
<dbReference type="GO" id="GO:0005576">
    <property type="term" value="C:extracellular region"/>
    <property type="evidence" value="ECO:0007669"/>
    <property type="project" value="TreeGrafter"/>
</dbReference>
<dbReference type="Pfam" id="PF00497">
    <property type="entry name" value="SBP_bac_3"/>
    <property type="match status" value="1"/>
</dbReference>
<dbReference type="InterPro" id="IPR051455">
    <property type="entry name" value="Bact_solute-bind_prot3"/>
</dbReference>
<comment type="similarity">
    <text evidence="1 4">Belongs to the bacterial solute-binding protein 3 family.</text>
</comment>
<evidence type="ECO:0000256" key="2">
    <source>
        <dbReference type="ARBA" id="ARBA00022448"/>
    </source>
</evidence>
<dbReference type="Gene3D" id="3.40.190.10">
    <property type="entry name" value="Periplasmic binding protein-like II"/>
    <property type="match status" value="2"/>
</dbReference>
<dbReference type="PANTHER" id="PTHR30085:SF6">
    <property type="entry name" value="ABC TRANSPORTER GLUTAMINE-BINDING PROTEIN GLNH"/>
    <property type="match status" value="1"/>
</dbReference>
<dbReference type="InterPro" id="IPR018313">
    <property type="entry name" value="SBP_3_CS"/>
</dbReference>
<reference evidence="8" key="2">
    <citation type="submission" date="2020-09" db="EMBL/GenBank/DDBJ databases">
        <authorList>
            <person name="Sun Q."/>
            <person name="Zhou Y."/>
        </authorList>
    </citation>
    <scope>NUCLEOTIDE SEQUENCE</scope>
    <source>
        <strain evidence="8">CGMCC 4.7201</strain>
    </source>
</reference>
<feature type="domain" description="Solute-binding protein family 3/N-terminal" evidence="7">
    <location>
        <begin position="66"/>
        <end position="289"/>
    </location>
</feature>
<dbReference type="Proteomes" id="UP000641932">
    <property type="component" value="Unassembled WGS sequence"/>
</dbReference>
<protein>
    <submittedName>
        <fullName evidence="8">ABC transporter substrate-binding protein</fullName>
    </submittedName>
</protein>
<evidence type="ECO:0000313" key="9">
    <source>
        <dbReference type="Proteomes" id="UP000641932"/>
    </source>
</evidence>
<dbReference type="SUPFAM" id="SSF53850">
    <property type="entry name" value="Periplasmic binding protein-like II"/>
    <property type="match status" value="1"/>
</dbReference>
<dbReference type="PROSITE" id="PS51318">
    <property type="entry name" value="TAT"/>
    <property type="match status" value="1"/>
</dbReference>
<feature type="region of interest" description="Disordered" evidence="5">
    <location>
        <begin position="23"/>
        <end position="46"/>
    </location>
</feature>
<name>A0A918DZI1_9ACTN</name>